<gene>
    <name evidence="2" type="ORF">SNEC2469_LOCUS12695</name>
</gene>
<name>A0A812RUA0_9DINO</name>
<feature type="compositionally biased region" description="Low complexity" evidence="1">
    <location>
        <begin position="180"/>
        <end position="202"/>
    </location>
</feature>
<proteinExistence type="predicted"/>
<feature type="non-terminal residue" evidence="2">
    <location>
        <position position="224"/>
    </location>
</feature>
<evidence type="ECO:0000256" key="1">
    <source>
        <dbReference type="SAM" id="MobiDB-lite"/>
    </source>
</evidence>
<evidence type="ECO:0000313" key="2">
    <source>
        <dbReference type="EMBL" id="CAE7456134.1"/>
    </source>
</evidence>
<organism evidence="2 3">
    <name type="scientific">Symbiodinium necroappetens</name>
    <dbReference type="NCBI Taxonomy" id="1628268"/>
    <lineage>
        <taxon>Eukaryota</taxon>
        <taxon>Sar</taxon>
        <taxon>Alveolata</taxon>
        <taxon>Dinophyceae</taxon>
        <taxon>Suessiales</taxon>
        <taxon>Symbiodiniaceae</taxon>
        <taxon>Symbiodinium</taxon>
    </lineage>
</organism>
<accession>A0A812RUA0</accession>
<comment type="caution">
    <text evidence="2">The sequence shown here is derived from an EMBL/GenBank/DDBJ whole genome shotgun (WGS) entry which is preliminary data.</text>
</comment>
<feature type="region of interest" description="Disordered" evidence="1">
    <location>
        <begin position="120"/>
        <end position="152"/>
    </location>
</feature>
<dbReference type="Proteomes" id="UP000601435">
    <property type="component" value="Unassembled WGS sequence"/>
</dbReference>
<keyword evidence="3" id="KW-1185">Reference proteome</keyword>
<dbReference type="AlphaFoldDB" id="A0A812RUA0"/>
<feature type="region of interest" description="Disordered" evidence="1">
    <location>
        <begin position="170"/>
        <end position="204"/>
    </location>
</feature>
<protein>
    <submittedName>
        <fullName evidence="2">Uncharacterized protein</fullName>
    </submittedName>
</protein>
<dbReference type="EMBL" id="CAJNJA010020170">
    <property type="protein sequence ID" value="CAE7456134.1"/>
    <property type="molecule type" value="Genomic_DNA"/>
</dbReference>
<reference evidence="2" key="1">
    <citation type="submission" date="2021-02" db="EMBL/GenBank/DDBJ databases">
        <authorList>
            <person name="Dougan E. K."/>
            <person name="Rhodes N."/>
            <person name="Thang M."/>
            <person name="Chan C."/>
        </authorList>
    </citation>
    <scope>NUCLEOTIDE SEQUENCE</scope>
</reference>
<sequence>PQFHQIQHHIHHVDENFVDEQHFHKYHINKQHFERNYFHHVEQYLIDEHLVDQQHFQHDIINKHFGKQHFEHKVHHNIYHDSAALLSSRMTLKRSVKDLIFQIEERQKLGRAQEARQAALLAQQEAQRRRRQRPAVQQAPQAPPSGSILSAPFPMLLGRETQQPTKVLIEAFPRRDDSPPRSSGARMRAAAQAQLAKSQAQRVGFHLRSERRRLQETFQGEAPL</sequence>
<evidence type="ECO:0000313" key="3">
    <source>
        <dbReference type="Proteomes" id="UP000601435"/>
    </source>
</evidence>
<dbReference type="OrthoDB" id="442717at2759"/>